<evidence type="ECO:0000256" key="17">
    <source>
        <dbReference type="ARBA" id="ARBA00048798"/>
    </source>
</evidence>
<dbReference type="GO" id="GO:0004084">
    <property type="term" value="F:branched-chain-amino-acid transaminase activity"/>
    <property type="evidence" value="ECO:0007669"/>
    <property type="project" value="UniProtKB-EC"/>
</dbReference>
<evidence type="ECO:0000256" key="3">
    <source>
        <dbReference type="ARBA" id="ARBA00004824"/>
    </source>
</evidence>
<dbReference type="GO" id="GO:0008696">
    <property type="term" value="F:4-amino-4-deoxychorismate lyase activity"/>
    <property type="evidence" value="ECO:0007669"/>
    <property type="project" value="UniProtKB-EC"/>
</dbReference>
<evidence type="ECO:0000256" key="21">
    <source>
        <dbReference type="RuleBase" id="RU004516"/>
    </source>
</evidence>
<dbReference type="InterPro" id="IPR017824">
    <property type="entry name" value="Aminodeoxychorismate_lyase_IV"/>
</dbReference>
<dbReference type="EMBL" id="JFKB01000024">
    <property type="protein sequence ID" value="OSQ43562.1"/>
    <property type="molecule type" value="Genomic_DNA"/>
</dbReference>
<dbReference type="Pfam" id="PF01063">
    <property type="entry name" value="Aminotran_4"/>
    <property type="match status" value="1"/>
</dbReference>
<keyword evidence="23" id="KW-1185">Reference proteome</keyword>
<comment type="pathway">
    <text evidence="3">Amino-acid biosynthesis; L-isoleucine biosynthesis; L-isoleucine from 2-oxobutanoate: step 4/4.</text>
</comment>
<evidence type="ECO:0000256" key="18">
    <source>
        <dbReference type="ARBA" id="ARBA00049229"/>
    </source>
</evidence>
<dbReference type="EC" id="2.6.1.42" evidence="8"/>
<accession>A0A1Y2L665</accession>
<keyword evidence="12 22" id="KW-0456">Lyase</keyword>
<evidence type="ECO:0000256" key="20">
    <source>
        <dbReference type="RuleBase" id="RU004106"/>
    </source>
</evidence>
<keyword evidence="11" id="KW-0289">Folate biosynthesis</keyword>
<dbReference type="InterPro" id="IPR043132">
    <property type="entry name" value="BCAT-like_C"/>
</dbReference>
<protein>
    <recommendedName>
        <fullName evidence="9">Probable branched-chain-amino-acid aminotransferase</fullName>
        <ecNumber evidence="8">2.6.1.42</ecNumber>
        <ecNumber evidence="15">4.1.3.38</ecNumber>
    </recommendedName>
</protein>
<dbReference type="InterPro" id="IPR043131">
    <property type="entry name" value="BCAT-like_N"/>
</dbReference>
<comment type="pathway">
    <text evidence="5">Amino-acid biosynthesis; L-leucine biosynthesis; L-leucine from 3-methyl-2-oxobutanoate: step 4/4.</text>
</comment>
<dbReference type="InterPro" id="IPR050571">
    <property type="entry name" value="Class-IV_PLP-Dep_Aminotrnsfr"/>
</dbReference>
<dbReference type="InterPro" id="IPR018300">
    <property type="entry name" value="Aminotrans_IV_CS"/>
</dbReference>
<evidence type="ECO:0000256" key="13">
    <source>
        <dbReference type="ARBA" id="ARBA00023304"/>
    </source>
</evidence>
<evidence type="ECO:0000256" key="1">
    <source>
        <dbReference type="ARBA" id="ARBA00001933"/>
    </source>
</evidence>
<evidence type="ECO:0000256" key="6">
    <source>
        <dbReference type="ARBA" id="ARBA00009320"/>
    </source>
</evidence>
<comment type="subunit">
    <text evidence="7">Homodimer.</text>
</comment>
<evidence type="ECO:0000256" key="10">
    <source>
        <dbReference type="ARBA" id="ARBA00022898"/>
    </source>
</evidence>
<comment type="pathway">
    <text evidence="14">Cofactor biosynthesis; tetrahydrofolate biosynthesis; 4-aminobenzoate from chorismate: step 2/2.</text>
</comment>
<evidence type="ECO:0000256" key="5">
    <source>
        <dbReference type="ARBA" id="ARBA00005072"/>
    </source>
</evidence>
<evidence type="ECO:0000256" key="15">
    <source>
        <dbReference type="ARBA" id="ARBA00035676"/>
    </source>
</evidence>
<comment type="catalytic activity">
    <reaction evidence="17">
        <text>L-isoleucine + 2-oxoglutarate = (S)-3-methyl-2-oxopentanoate + L-glutamate</text>
        <dbReference type="Rhea" id="RHEA:24801"/>
        <dbReference type="ChEBI" id="CHEBI:16810"/>
        <dbReference type="ChEBI" id="CHEBI:29985"/>
        <dbReference type="ChEBI" id="CHEBI:35146"/>
        <dbReference type="ChEBI" id="CHEBI:58045"/>
        <dbReference type="EC" id="2.6.1.42"/>
    </reaction>
</comment>
<dbReference type="FunFam" id="3.20.10.10:FF:000002">
    <property type="entry name" value="D-alanine aminotransferase"/>
    <property type="match status" value="1"/>
</dbReference>
<organism evidence="22 23">
    <name type="scientific">Thalassospira alkalitolerans</name>
    <dbReference type="NCBI Taxonomy" id="1293890"/>
    <lineage>
        <taxon>Bacteria</taxon>
        <taxon>Pseudomonadati</taxon>
        <taxon>Pseudomonadota</taxon>
        <taxon>Alphaproteobacteria</taxon>
        <taxon>Rhodospirillales</taxon>
        <taxon>Thalassospiraceae</taxon>
        <taxon>Thalassospira</taxon>
    </lineage>
</organism>
<dbReference type="CDD" id="cd01559">
    <property type="entry name" value="ADCL_like"/>
    <property type="match status" value="1"/>
</dbReference>
<dbReference type="STRING" id="1293890.TALK_20460"/>
<dbReference type="PANTHER" id="PTHR42743:SF2">
    <property type="entry name" value="AMINODEOXYCHORISMATE LYASE"/>
    <property type="match status" value="1"/>
</dbReference>
<evidence type="ECO:0000256" key="16">
    <source>
        <dbReference type="ARBA" id="ARBA00048212"/>
    </source>
</evidence>
<comment type="function">
    <text evidence="2">Acts on leucine, isoleucine and valine.</text>
</comment>
<evidence type="ECO:0000256" key="4">
    <source>
        <dbReference type="ARBA" id="ARBA00004931"/>
    </source>
</evidence>
<evidence type="ECO:0000256" key="2">
    <source>
        <dbReference type="ARBA" id="ARBA00003109"/>
    </source>
</evidence>
<dbReference type="PANTHER" id="PTHR42743">
    <property type="entry name" value="AMINO-ACID AMINOTRANSFERASE"/>
    <property type="match status" value="1"/>
</dbReference>
<comment type="catalytic activity">
    <reaction evidence="19">
        <text>4-amino-4-deoxychorismate = 4-aminobenzoate + pyruvate + H(+)</text>
        <dbReference type="Rhea" id="RHEA:16201"/>
        <dbReference type="ChEBI" id="CHEBI:15361"/>
        <dbReference type="ChEBI" id="CHEBI:15378"/>
        <dbReference type="ChEBI" id="CHEBI:17836"/>
        <dbReference type="ChEBI" id="CHEBI:58406"/>
        <dbReference type="EC" id="4.1.3.38"/>
    </reaction>
</comment>
<dbReference type="RefSeq" id="WP_245830061.1">
    <property type="nucleotide sequence ID" value="NZ_JFKB01000024.1"/>
</dbReference>
<evidence type="ECO:0000313" key="23">
    <source>
        <dbReference type="Proteomes" id="UP000193396"/>
    </source>
</evidence>
<evidence type="ECO:0000256" key="14">
    <source>
        <dbReference type="ARBA" id="ARBA00035633"/>
    </source>
</evidence>
<dbReference type="GO" id="GO:0005829">
    <property type="term" value="C:cytosol"/>
    <property type="evidence" value="ECO:0007669"/>
    <property type="project" value="TreeGrafter"/>
</dbReference>
<name>A0A1Y2L665_9PROT</name>
<evidence type="ECO:0000256" key="7">
    <source>
        <dbReference type="ARBA" id="ARBA00011738"/>
    </source>
</evidence>
<comment type="cofactor">
    <cofactor evidence="1 21">
        <name>pyridoxal 5'-phosphate</name>
        <dbReference type="ChEBI" id="CHEBI:597326"/>
    </cofactor>
</comment>
<dbReference type="Gene3D" id="3.20.10.10">
    <property type="entry name" value="D-amino Acid Aminotransferase, subunit A, domain 2"/>
    <property type="match status" value="1"/>
</dbReference>
<dbReference type="Gene3D" id="3.30.470.10">
    <property type="match status" value="1"/>
</dbReference>
<dbReference type="InterPro" id="IPR001544">
    <property type="entry name" value="Aminotrans_IV"/>
</dbReference>
<dbReference type="GO" id="GO:0030170">
    <property type="term" value="F:pyridoxal phosphate binding"/>
    <property type="evidence" value="ECO:0007669"/>
    <property type="project" value="InterPro"/>
</dbReference>
<evidence type="ECO:0000256" key="11">
    <source>
        <dbReference type="ARBA" id="ARBA00022909"/>
    </source>
</evidence>
<dbReference type="SUPFAM" id="SSF56752">
    <property type="entry name" value="D-aminoacid aminotransferase-like PLP-dependent enzymes"/>
    <property type="match status" value="1"/>
</dbReference>
<sequence length="287" mass="31228">MKIWLNGVIKNQDDACIATTDRGFLLGDGLFETMRAHKGRVAWLSRHLDRLKGHADAIGFDHSLLPTPEQVRQAIETLCAEIDGDDAVIRLTVTRGSAPRGILPPDTCHPTILITAAPFARPITDNGLILATSKVIRRNPWSVAGRVKSLNYLDNIAARREVASYGADEALILSVDGTVAETTIANLFAVRNGAVYTPPVECGILPGLARQCVLDWCHQNDIVMHVASIDPADLTSMDAMFVCNALQGLRLVQSIDGYSFKPGLKTTKILRRLDGVLDRELSLGIDI</sequence>
<reference evidence="22 23" key="1">
    <citation type="submission" date="2014-03" db="EMBL/GenBank/DDBJ databases">
        <title>The draft genome sequence of Thalassospira alkalitolerans JCM 18968.</title>
        <authorList>
            <person name="Lai Q."/>
            <person name="Shao Z."/>
        </authorList>
    </citation>
    <scope>NUCLEOTIDE SEQUENCE [LARGE SCALE GENOMIC DNA]</scope>
    <source>
        <strain evidence="22 23">JCM 18968</strain>
    </source>
</reference>
<keyword evidence="13" id="KW-0100">Branched-chain amino acid biosynthesis</keyword>
<comment type="pathway">
    <text evidence="4">Amino-acid biosynthesis; L-valine biosynthesis; L-valine from pyruvate: step 4/4.</text>
</comment>
<evidence type="ECO:0000256" key="8">
    <source>
        <dbReference type="ARBA" id="ARBA00013053"/>
    </source>
</evidence>
<proteinExistence type="inferred from homology"/>
<evidence type="ECO:0000256" key="9">
    <source>
        <dbReference type="ARBA" id="ARBA00014472"/>
    </source>
</evidence>
<evidence type="ECO:0000313" key="22">
    <source>
        <dbReference type="EMBL" id="OSQ43562.1"/>
    </source>
</evidence>
<comment type="caution">
    <text evidence="22">The sequence shown here is derived from an EMBL/GenBank/DDBJ whole genome shotgun (WGS) entry which is preliminary data.</text>
</comment>
<gene>
    <name evidence="22" type="ORF">TALK_20460</name>
</gene>
<dbReference type="Proteomes" id="UP000193396">
    <property type="component" value="Unassembled WGS sequence"/>
</dbReference>
<dbReference type="GO" id="GO:0046656">
    <property type="term" value="P:folic acid biosynthetic process"/>
    <property type="evidence" value="ECO:0007669"/>
    <property type="project" value="UniProtKB-KW"/>
</dbReference>
<comment type="similarity">
    <text evidence="6 20">Belongs to the class-IV pyridoxal-phosphate-dependent aminotransferase family.</text>
</comment>
<evidence type="ECO:0000256" key="19">
    <source>
        <dbReference type="ARBA" id="ARBA00049529"/>
    </source>
</evidence>
<dbReference type="GO" id="GO:0009082">
    <property type="term" value="P:branched-chain amino acid biosynthetic process"/>
    <property type="evidence" value="ECO:0007669"/>
    <property type="project" value="UniProtKB-KW"/>
</dbReference>
<evidence type="ECO:0000256" key="12">
    <source>
        <dbReference type="ARBA" id="ARBA00023239"/>
    </source>
</evidence>
<keyword evidence="10 21" id="KW-0663">Pyridoxal phosphate</keyword>
<dbReference type="GO" id="GO:0008153">
    <property type="term" value="P:4-aminobenzoate biosynthetic process"/>
    <property type="evidence" value="ECO:0007669"/>
    <property type="project" value="TreeGrafter"/>
</dbReference>
<dbReference type="PROSITE" id="PS00770">
    <property type="entry name" value="AA_TRANSFER_CLASS_4"/>
    <property type="match status" value="1"/>
</dbReference>
<dbReference type="EC" id="4.1.3.38" evidence="15"/>
<dbReference type="InterPro" id="IPR036038">
    <property type="entry name" value="Aminotransferase-like"/>
</dbReference>
<keyword evidence="13" id="KW-0028">Amino-acid biosynthesis</keyword>
<dbReference type="AlphaFoldDB" id="A0A1Y2L665"/>
<comment type="catalytic activity">
    <reaction evidence="16">
        <text>L-valine + 2-oxoglutarate = 3-methyl-2-oxobutanoate + L-glutamate</text>
        <dbReference type="Rhea" id="RHEA:24813"/>
        <dbReference type="ChEBI" id="CHEBI:11851"/>
        <dbReference type="ChEBI" id="CHEBI:16810"/>
        <dbReference type="ChEBI" id="CHEBI:29985"/>
        <dbReference type="ChEBI" id="CHEBI:57762"/>
        <dbReference type="EC" id="2.6.1.42"/>
    </reaction>
</comment>
<comment type="catalytic activity">
    <reaction evidence="18">
        <text>L-leucine + 2-oxoglutarate = 4-methyl-2-oxopentanoate + L-glutamate</text>
        <dbReference type="Rhea" id="RHEA:18321"/>
        <dbReference type="ChEBI" id="CHEBI:16810"/>
        <dbReference type="ChEBI" id="CHEBI:17865"/>
        <dbReference type="ChEBI" id="CHEBI:29985"/>
        <dbReference type="ChEBI" id="CHEBI:57427"/>
        <dbReference type="EC" id="2.6.1.42"/>
    </reaction>
</comment>